<dbReference type="SUPFAM" id="SSF63411">
    <property type="entry name" value="LuxS/MPP-like metallohydrolase"/>
    <property type="match status" value="2"/>
</dbReference>
<proteinExistence type="inferred from homology"/>
<keyword evidence="2" id="KW-0645">Protease</keyword>
<protein>
    <submittedName>
        <fullName evidence="9">Insulinase family protein</fullName>
    </submittedName>
</protein>
<keyword evidence="10" id="KW-1185">Reference proteome</keyword>
<reference evidence="9 10" key="1">
    <citation type="submission" date="2019-02" db="EMBL/GenBank/DDBJ databases">
        <authorList>
            <person name="Goldberg S.R."/>
            <person name="Haltli B.A."/>
            <person name="Correa H."/>
            <person name="Russell K.G."/>
        </authorList>
    </citation>
    <scope>NUCLEOTIDE SEQUENCE [LARGE SCALE GENOMIC DNA]</scope>
    <source>
        <strain evidence="9 10">JCM 16186</strain>
    </source>
</reference>
<name>A0ABW9RKV0_9BACT</name>
<evidence type="ECO:0000256" key="6">
    <source>
        <dbReference type="SAM" id="SignalP"/>
    </source>
</evidence>
<dbReference type="Proteomes" id="UP000798808">
    <property type="component" value="Unassembled WGS sequence"/>
</dbReference>
<evidence type="ECO:0000259" key="7">
    <source>
        <dbReference type="Pfam" id="PF00675"/>
    </source>
</evidence>
<dbReference type="InterPro" id="IPR050626">
    <property type="entry name" value="Peptidase_M16"/>
</dbReference>
<keyword evidence="6" id="KW-0732">Signal</keyword>
<organism evidence="9 10">
    <name type="scientific">Fulvivirga kasyanovii</name>
    <dbReference type="NCBI Taxonomy" id="396812"/>
    <lineage>
        <taxon>Bacteria</taxon>
        <taxon>Pseudomonadati</taxon>
        <taxon>Bacteroidota</taxon>
        <taxon>Cytophagia</taxon>
        <taxon>Cytophagales</taxon>
        <taxon>Fulvivirgaceae</taxon>
        <taxon>Fulvivirga</taxon>
    </lineage>
</organism>
<accession>A0ABW9RKV0</accession>
<keyword evidence="5" id="KW-0482">Metalloprotease</keyword>
<dbReference type="Pfam" id="PF05193">
    <property type="entry name" value="Peptidase_M16_C"/>
    <property type="match status" value="1"/>
</dbReference>
<keyword evidence="3" id="KW-0378">Hydrolase</keyword>
<feature type="chain" id="PRO_5047346563" evidence="6">
    <location>
        <begin position="23"/>
        <end position="453"/>
    </location>
</feature>
<feature type="domain" description="Peptidase M16 N-terminal" evidence="7">
    <location>
        <begin position="39"/>
        <end position="178"/>
    </location>
</feature>
<feature type="domain" description="Peptidase M16 C-terminal" evidence="8">
    <location>
        <begin position="193"/>
        <end position="370"/>
    </location>
</feature>
<evidence type="ECO:0000256" key="4">
    <source>
        <dbReference type="ARBA" id="ARBA00022833"/>
    </source>
</evidence>
<dbReference type="EMBL" id="SMLW01000429">
    <property type="protein sequence ID" value="MTI24565.1"/>
    <property type="molecule type" value="Genomic_DNA"/>
</dbReference>
<dbReference type="InterPro" id="IPR011249">
    <property type="entry name" value="Metalloenz_LuxS/M16"/>
</dbReference>
<dbReference type="Gene3D" id="3.30.830.10">
    <property type="entry name" value="Metalloenzyme, LuxS/M16 peptidase-like"/>
    <property type="match status" value="2"/>
</dbReference>
<evidence type="ECO:0000313" key="10">
    <source>
        <dbReference type="Proteomes" id="UP000798808"/>
    </source>
</evidence>
<dbReference type="PANTHER" id="PTHR43690:SF17">
    <property type="entry name" value="PROTEIN YHJJ"/>
    <property type="match status" value="1"/>
</dbReference>
<dbReference type="RefSeq" id="WP_155170608.1">
    <property type="nucleotide sequence ID" value="NZ_BAAAFL010000014.1"/>
</dbReference>
<evidence type="ECO:0000256" key="1">
    <source>
        <dbReference type="ARBA" id="ARBA00007261"/>
    </source>
</evidence>
<comment type="similarity">
    <text evidence="1">Belongs to the peptidase M16 family.</text>
</comment>
<comment type="caution">
    <text evidence="9">The sequence shown here is derived from an EMBL/GenBank/DDBJ whole genome shotgun (WGS) entry which is preliminary data.</text>
</comment>
<keyword evidence="4" id="KW-0862">Zinc</keyword>
<feature type="signal peptide" evidence="6">
    <location>
        <begin position="1"/>
        <end position="22"/>
    </location>
</feature>
<dbReference type="InterPro" id="IPR007863">
    <property type="entry name" value="Peptidase_M16_C"/>
</dbReference>
<evidence type="ECO:0000256" key="3">
    <source>
        <dbReference type="ARBA" id="ARBA00022801"/>
    </source>
</evidence>
<dbReference type="Pfam" id="PF00675">
    <property type="entry name" value="Peptidase_M16"/>
    <property type="match status" value="1"/>
</dbReference>
<dbReference type="InterPro" id="IPR011765">
    <property type="entry name" value="Pept_M16_N"/>
</dbReference>
<sequence>MRKTIIAYFLFVALASSLYAQKSNKIEYTEFDLDNGLHVILHQDNSTPIVAVSIMYHVGSKNENPERTGFAHFFEHLLFEGSENINRGEFDKYITNAGGVNNANTSFDRTFYYELLPSNQLELGLWLESERLMHAKIEDIGVETQREVVKEEKRQRYDNQPYGRLIIEVFKRAYNKHPYQWMPIGSLDHLTSASLEEFIQFYETFYVPENATLSIAGDISIEETKKLVKKYFADIPRGGKEIPRPDIVEPKQEKEVRDVVYDQVQLPAVVQAYHIPAQGTDDAYALSMLSTLLSDGQSSRMYKSLVDEQQKAVTAGSFPLALEDPGLYLVYTIANMGVGVEELEKSIDEQIDRVKNELITEREFQKIRNQVENDFVTQNSTMAGIAENLANYHVYFGDANLINTEIEKYMNVTREDIKRVANQYFTKDNRVVLYYLPESQRDQSANTEPKSEN</sequence>
<dbReference type="PANTHER" id="PTHR43690">
    <property type="entry name" value="NARDILYSIN"/>
    <property type="match status" value="1"/>
</dbReference>
<evidence type="ECO:0000256" key="2">
    <source>
        <dbReference type="ARBA" id="ARBA00022670"/>
    </source>
</evidence>
<gene>
    <name evidence="9" type="ORF">E1163_06370</name>
</gene>
<evidence type="ECO:0000256" key="5">
    <source>
        <dbReference type="ARBA" id="ARBA00023049"/>
    </source>
</evidence>
<evidence type="ECO:0000259" key="8">
    <source>
        <dbReference type="Pfam" id="PF05193"/>
    </source>
</evidence>
<evidence type="ECO:0000313" key="9">
    <source>
        <dbReference type="EMBL" id="MTI24565.1"/>
    </source>
</evidence>